<evidence type="ECO:0000313" key="5">
    <source>
        <dbReference type="Proteomes" id="UP000600365"/>
    </source>
</evidence>
<feature type="region of interest" description="Disordered" evidence="1">
    <location>
        <begin position="332"/>
        <end position="504"/>
    </location>
</feature>
<dbReference type="Pfam" id="PF20568">
    <property type="entry name" value="DUF6777"/>
    <property type="match status" value="1"/>
</dbReference>
<feature type="domain" description="PASTA" evidence="2">
    <location>
        <begin position="270"/>
        <end position="328"/>
    </location>
</feature>
<organism evidence="4 5">
    <name type="scientific">Streptomyces albiflavescens</name>
    <dbReference type="NCBI Taxonomy" id="1623582"/>
    <lineage>
        <taxon>Bacteria</taxon>
        <taxon>Bacillati</taxon>
        <taxon>Actinomycetota</taxon>
        <taxon>Actinomycetes</taxon>
        <taxon>Kitasatosporales</taxon>
        <taxon>Streptomycetaceae</taxon>
        <taxon>Streptomyces</taxon>
    </lineage>
</organism>
<feature type="compositionally biased region" description="Basic and acidic residues" evidence="1">
    <location>
        <begin position="15"/>
        <end position="29"/>
    </location>
</feature>
<accession>A0A917XSW3</accession>
<feature type="compositionally biased region" description="Gly residues" evidence="1">
    <location>
        <begin position="44"/>
        <end position="95"/>
    </location>
</feature>
<evidence type="ECO:0000259" key="3">
    <source>
        <dbReference type="Pfam" id="PF20568"/>
    </source>
</evidence>
<evidence type="ECO:0000259" key="2">
    <source>
        <dbReference type="Pfam" id="PF03793"/>
    </source>
</evidence>
<keyword evidence="5" id="KW-1185">Reference proteome</keyword>
<feature type="compositionally biased region" description="Low complexity" evidence="1">
    <location>
        <begin position="374"/>
        <end position="394"/>
    </location>
</feature>
<comment type="caution">
    <text evidence="4">The sequence shown here is derived from an EMBL/GenBank/DDBJ whole genome shotgun (WGS) entry which is preliminary data.</text>
</comment>
<dbReference type="Proteomes" id="UP000600365">
    <property type="component" value="Unassembled WGS sequence"/>
</dbReference>
<evidence type="ECO:0000256" key="1">
    <source>
        <dbReference type="SAM" id="MobiDB-lite"/>
    </source>
</evidence>
<feature type="compositionally biased region" description="Low complexity" evidence="1">
    <location>
        <begin position="402"/>
        <end position="456"/>
    </location>
</feature>
<feature type="domain" description="DUF6777" evidence="3">
    <location>
        <begin position="88"/>
        <end position="245"/>
    </location>
</feature>
<evidence type="ECO:0000313" key="4">
    <source>
        <dbReference type="EMBL" id="GGN51783.1"/>
    </source>
</evidence>
<dbReference type="InterPro" id="IPR046704">
    <property type="entry name" value="DUF6777"/>
</dbReference>
<gene>
    <name evidence="4" type="ORF">GCM10011579_008020</name>
</gene>
<dbReference type="EMBL" id="BMMM01000001">
    <property type="protein sequence ID" value="GGN51783.1"/>
    <property type="molecule type" value="Genomic_DNA"/>
</dbReference>
<evidence type="ECO:0008006" key="6">
    <source>
        <dbReference type="Google" id="ProtNLM"/>
    </source>
</evidence>
<dbReference type="CDD" id="cd06577">
    <property type="entry name" value="PASTA_pknB"/>
    <property type="match status" value="1"/>
</dbReference>
<dbReference type="Pfam" id="PF03793">
    <property type="entry name" value="PASTA"/>
    <property type="match status" value="1"/>
</dbReference>
<protein>
    <recommendedName>
        <fullName evidence="6">PASTA domain-containing protein</fullName>
    </recommendedName>
</protein>
<dbReference type="InterPro" id="IPR005543">
    <property type="entry name" value="PASTA_dom"/>
</dbReference>
<reference evidence="4 5" key="1">
    <citation type="journal article" date="2014" name="Int. J. Syst. Evol. Microbiol.">
        <title>Complete genome sequence of Corynebacterium casei LMG S-19264T (=DSM 44701T), isolated from a smear-ripened cheese.</title>
        <authorList>
            <consortium name="US DOE Joint Genome Institute (JGI-PGF)"/>
            <person name="Walter F."/>
            <person name="Albersmeier A."/>
            <person name="Kalinowski J."/>
            <person name="Ruckert C."/>
        </authorList>
    </citation>
    <scope>NUCLEOTIDE SEQUENCE [LARGE SCALE GENOMIC DNA]</scope>
    <source>
        <strain evidence="4 5">CGMCC 4.7111</strain>
    </source>
</reference>
<dbReference type="Gene3D" id="3.30.10.20">
    <property type="match status" value="1"/>
</dbReference>
<feature type="compositionally biased region" description="Polar residues" evidence="1">
    <location>
        <begin position="332"/>
        <end position="343"/>
    </location>
</feature>
<feature type="region of interest" description="Disordered" evidence="1">
    <location>
        <begin position="1"/>
        <end position="97"/>
    </location>
</feature>
<name>A0A917XSW3_9ACTN</name>
<sequence length="504" mass="49449">MRAVAAGISQASPFFKEDGKLGRDTRVPEARPAGGVQASNSPGLYGGTPGGGNSPGGDSTGGNGTGGDSTGGDSTGGDNGSPGQDGGGGSTGEFGGSTKPGTCVVAKLKKFLTAPENSAKAREWARVLHISTAEIPNYIDQLTPVVLRHDTLVTNHEYKHGKAVPFDALLQAGIAILVDKQGLPAVKCSCGNPLRPSEVNIKKTSVQFKDGNKKWSGYRQDHIVIVEPPPGNPKIDRLQLIDVDDPDRGIARELGVDGDDTSFDPHAQQTVPAVTGMTFAQAAQNLTDAGLALAYDGDTLPPDDAQVTASQPVQGSTLEWGASVTLFVQSADDGQSTPQDSGGVTTGPDESSTGPGGASTGPGESSTGPGGVSTGPDESTTGPGESSTGPSGSSTGPGGSSTGPSGSSTGPGTTPSTTSTAPTTGGTDSPPVSGTTPPSTSTSGSATSSESVSTAPLPTQPTDSGAPGSSDSSSVDPGVSDSAPGASSSATDATDSGGLTGGTS</sequence>
<dbReference type="AlphaFoldDB" id="A0A917XSW3"/>
<proteinExistence type="predicted"/>
<feature type="compositionally biased region" description="Low complexity" evidence="1">
    <location>
        <begin position="463"/>
        <end position="497"/>
    </location>
</feature>